<keyword evidence="4" id="KW-0788">Thiol protease</keyword>
<keyword evidence="7" id="KW-1185">Reference proteome</keyword>
<accession>A0A4Y5TP91</accession>
<sequence length="131" mass="14716">MTGEEASKYIGMAYRAGADGPDEWDCWHFLQHCMRTYFGKQLPFAPIGDRVGCKAVYDGQVAAGKWRLVSEPQHGDAVRMRDGDWPHVGLYLDIDGGKVLHCCEDFGVIATSPSVLRNMGFGRLKFYRILE</sequence>
<evidence type="ECO:0000313" key="6">
    <source>
        <dbReference type="EMBL" id="QDB70859.1"/>
    </source>
</evidence>
<dbReference type="SUPFAM" id="SSF54001">
    <property type="entry name" value="Cysteine proteinases"/>
    <property type="match status" value="1"/>
</dbReference>
<dbReference type="GeneID" id="77948044"/>
<organism evidence="6 7">
    <name type="scientific">Pseudomonas virus PBPA162</name>
    <dbReference type="NCBI Taxonomy" id="2588096"/>
    <lineage>
        <taxon>Viruses</taxon>
        <taxon>Duplodnaviria</taxon>
        <taxon>Heunggongvirae</taxon>
        <taxon>Uroviricota</taxon>
        <taxon>Caudoviricetes</taxon>
        <taxon>Queuovirinae</taxon>
        <taxon>Iggyvirus</taxon>
        <taxon>Iggyvirus PBPA162</taxon>
    </lineage>
</organism>
<dbReference type="Pfam" id="PF00877">
    <property type="entry name" value="NLPC_P60"/>
    <property type="match status" value="1"/>
</dbReference>
<dbReference type="GO" id="GO:0006508">
    <property type="term" value="P:proteolysis"/>
    <property type="evidence" value="ECO:0007669"/>
    <property type="project" value="UniProtKB-KW"/>
</dbReference>
<dbReference type="SMR" id="A0A4Y5TP91"/>
<dbReference type="GO" id="GO:0001897">
    <property type="term" value="P:symbiont-mediated cytolysis of host cell"/>
    <property type="evidence" value="ECO:0007669"/>
    <property type="project" value="UniProtKB-ARBA"/>
</dbReference>
<keyword evidence="2" id="KW-0645">Protease</keyword>
<name>A0A4Y5TP91_9CAUD</name>
<protein>
    <recommendedName>
        <fullName evidence="5">NlpC/P60 domain-containing protein</fullName>
    </recommendedName>
</protein>
<evidence type="ECO:0000256" key="3">
    <source>
        <dbReference type="ARBA" id="ARBA00022801"/>
    </source>
</evidence>
<evidence type="ECO:0000313" key="7">
    <source>
        <dbReference type="Proteomes" id="UP000319293"/>
    </source>
</evidence>
<evidence type="ECO:0000256" key="4">
    <source>
        <dbReference type="ARBA" id="ARBA00022807"/>
    </source>
</evidence>
<dbReference type="InterPro" id="IPR038765">
    <property type="entry name" value="Papain-like_cys_pep_sf"/>
</dbReference>
<dbReference type="Proteomes" id="UP000319293">
    <property type="component" value="Segment"/>
</dbReference>
<dbReference type="KEGG" id="vg:77948044"/>
<dbReference type="EMBL" id="MK816297">
    <property type="protein sequence ID" value="QDB70859.1"/>
    <property type="molecule type" value="Genomic_DNA"/>
</dbReference>
<dbReference type="Gene3D" id="3.90.1720.10">
    <property type="entry name" value="endopeptidase domain like (from Nostoc punctiforme)"/>
    <property type="match status" value="1"/>
</dbReference>
<proteinExistence type="inferred from homology"/>
<comment type="similarity">
    <text evidence="1">Belongs to the peptidase C40 family.</text>
</comment>
<dbReference type="InterPro" id="IPR000064">
    <property type="entry name" value="NLP_P60_dom"/>
</dbReference>
<dbReference type="GO" id="GO:0008234">
    <property type="term" value="F:cysteine-type peptidase activity"/>
    <property type="evidence" value="ECO:0007669"/>
    <property type="project" value="UniProtKB-KW"/>
</dbReference>
<evidence type="ECO:0000256" key="2">
    <source>
        <dbReference type="ARBA" id="ARBA00022670"/>
    </source>
</evidence>
<keyword evidence="3" id="KW-0378">Hydrolase</keyword>
<evidence type="ECO:0000259" key="5">
    <source>
        <dbReference type="Pfam" id="PF00877"/>
    </source>
</evidence>
<reference evidence="6 7" key="1">
    <citation type="submission" date="2019-04" db="EMBL/GenBank/DDBJ databases">
        <title>Complete genome sequence of a novel bacteriophage, PBPA162, infecting Pseudomonas aeruginosa.</title>
        <authorList>
            <person name="Myung H."/>
            <person name="Hong H."/>
            <person name="Cho J."/>
        </authorList>
    </citation>
    <scope>NUCLEOTIDE SEQUENCE [LARGE SCALE GENOMIC DNA]</scope>
</reference>
<evidence type="ECO:0000256" key="1">
    <source>
        <dbReference type="ARBA" id="ARBA00007074"/>
    </source>
</evidence>
<feature type="domain" description="NlpC/P60" evidence="5">
    <location>
        <begin position="11"/>
        <end position="104"/>
    </location>
</feature>
<dbReference type="RefSeq" id="YP_010671788.1">
    <property type="nucleotide sequence ID" value="NC_070971.1"/>
</dbReference>